<organism evidence="2 3">
    <name type="scientific">Pseudofulvimonas gallinarii</name>
    <dbReference type="NCBI Taxonomy" id="634155"/>
    <lineage>
        <taxon>Bacteria</taxon>
        <taxon>Pseudomonadati</taxon>
        <taxon>Pseudomonadota</taxon>
        <taxon>Gammaproteobacteria</taxon>
        <taxon>Lysobacterales</taxon>
        <taxon>Rhodanobacteraceae</taxon>
        <taxon>Pseudofulvimonas</taxon>
    </lineage>
</organism>
<dbReference type="AlphaFoldDB" id="A0A4R3LH94"/>
<comment type="caution">
    <text evidence="2">The sequence shown here is derived from an EMBL/GenBank/DDBJ whole genome shotgun (WGS) entry which is preliminary data.</text>
</comment>
<dbReference type="InterPro" id="IPR024534">
    <property type="entry name" value="JetD_C"/>
</dbReference>
<dbReference type="EMBL" id="SMAF01000007">
    <property type="protein sequence ID" value="TCS98865.1"/>
    <property type="molecule type" value="Genomic_DNA"/>
</dbReference>
<accession>A0A4R3LH94</accession>
<evidence type="ECO:0000313" key="3">
    <source>
        <dbReference type="Proteomes" id="UP000294599"/>
    </source>
</evidence>
<dbReference type="RefSeq" id="WP_132577333.1">
    <property type="nucleotide sequence ID" value="NZ_JBHLWF010000032.1"/>
</dbReference>
<proteinExistence type="predicted"/>
<protein>
    <submittedName>
        <fullName evidence="2">Uncharacterized protein DUF2220</fullName>
    </submittedName>
</protein>
<feature type="domain" description="Wadjet protein JetD C-terminal" evidence="1">
    <location>
        <begin position="247"/>
        <end position="399"/>
    </location>
</feature>
<evidence type="ECO:0000313" key="2">
    <source>
        <dbReference type="EMBL" id="TCS98865.1"/>
    </source>
</evidence>
<evidence type="ECO:0000259" key="1">
    <source>
        <dbReference type="Pfam" id="PF09983"/>
    </source>
</evidence>
<dbReference type="Proteomes" id="UP000294599">
    <property type="component" value="Unassembled WGS sequence"/>
</dbReference>
<dbReference type="Pfam" id="PF09983">
    <property type="entry name" value="JetD_C"/>
    <property type="match status" value="1"/>
</dbReference>
<name>A0A4R3LH94_9GAMM</name>
<keyword evidence="3" id="KW-1185">Reference proteome</keyword>
<reference evidence="2 3" key="1">
    <citation type="submission" date="2019-03" db="EMBL/GenBank/DDBJ databases">
        <title>Genomic Encyclopedia of Type Strains, Phase IV (KMG-IV): sequencing the most valuable type-strain genomes for metagenomic binning, comparative biology and taxonomic classification.</title>
        <authorList>
            <person name="Goeker M."/>
        </authorList>
    </citation>
    <scope>NUCLEOTIDE SEQUENCE [LARGE SCALE GENOMIC DNA]</scope>
    <source>
        <strain evidence="2 3">DSM 21944</strain>
    </source>
</reference>
<gene>
    <name evidence="2" type="ORF">EDC25_10762</name>
</gene>
<sequence>MSGPQAPEDSPALRFLGRLLARVDSAAVRDGSIVVSVPMSTASAPEYHAARTWTEREEFHAVIALAERAGAVTVRSERHRDDPGLVRVTVADTQALAAFLGRKTLRQQVEAARTTLAGAARRFPVIEAVLSRWAKGKTVRGRRSEAAVDLADAARVVDAGLREGGPERLLRRESIRLFGDSKRVEALTPWLEVLLTGELAATGLDDAQIWSALGLRKQPQPLLLAGGARLQLVDGLHVDLVRPYLGIAPESLCAIDTAARYLISVENLASFHDLARGAEERSVVIAYTGGMPSPVWREAYRRLLEGLPDDARVLHWGDIDEGGFRIAAVLAQTATTVGRTLEPWLMSPADLPETVRAGASVPSTATRNAMQHWARRAGWEELAATLIEQCVVCEQEALPAIFPGE</sequence>
<dbReference type="OrthoDB" id="186173at2"/>